<dbReference type="SMART" id="SM00829">
    <property type="entry name" value="PKS_ER"/>
    <property type="match status" value="1"/>
</dbReference>
<evidence type="ECO:0000313" key="4">
    <source>
        <dbReference type="EMBL" id="TYK66299.1"/>
    </source>
</evidence>
<dbReference type="Gene3D" id="3.40.50.720">
    <property type="entry name" value="NAD(P)-binding Rossmann-like Domain"/>
    <property type="match status" value="1"/>
</dbReference>
<dbReference type="Pfam" id="PF08240">
    <property type="entry name" value="ADH_N"/>
    <property type="match status" value="1"/>
</dbReference>
<keyword evidence="1" id="KW-0521">NADP</keyword>
<evidence type="ECO:0000313" key="5">
    <source>
        <dbReference type="Proteomes" id="UP000815846"/>
    </source>
</evidence>
<dbReference type="InterPro" id="IPR013149">
    <property type="entry name" value="ADH-like_C"/>
</dbReference>
<dbReference type="NCBIfam" id="TIGR02824">
    <property type="entry name" value="quinone_pig3"/>
    <property type="match status" value="1"/>
</dbReference>
<keyword evidence="5" id="KW-1185">Reference proteome</keyword>
<dbReference type="Pfam" id="PF00107">
    <property type="entry name" value="ADH_zinc_N"/>
    <property type="match status" value="1"/>
</dbReference>
<name>A0ABY3MYP8_9GAMM</name>
<dbReference type="InterPro" id="IPR011032">
    <property type="entry name" value="GroES-like_sf"/>
</dbReference>
<feature type="domain" description="Enoyl reductase (ER)" evidence="3">
    <location>
        <begin position="18"/>
        <end position="336"/>
    </location>
</feature>
<evidence type="ECO:0000256" key="2">
    <source>
        <dbReference type="ARBA" id="ARBA00023002"/>
    </source>
</evidence>
<proteinExistence type="predicted"/>
<gene>
    <name evidence="4" type="ORF">CWS31_006815</name>
</gene>
<dbReference type="SUPFAM" id="SSF50129">
    <property type="entry name" value="GroES-like"/>
    <property type="match status" value="1"/>
</dbReference>
<dbReference type="PANTHER" id="PTHR48106:SF18">
    <property type="entry name" value="QUINONE OXIDOREDUCTASE PIG3"/>
    <property type="match status" value="1"/>
</dbReference>
<dbReference type="SUPFAM" id="SSF51735">
    <property type="entry name" value="NAD(P)-binding Rossmann-fold domains"/>
    <property type="match status" value="1"/>
</dbReference>
<dbReference type="Proteomes" id="UP000815846">
    <property type="component" value="Unassembled WGS sequence"/>
</dbReference>
<accession>A0ABY3MYP8</accession>
<dbReference type="InterPro" id="IPR014189">
    <property type="entry name" value="Quinone_OxRdtase_PIG3"/>
</dbReference>
<dbReference type="InterPro" id="IPR013154">
    <property type="entry name" value="ADH-like_N"/>
</dbReference>
<sequence>MTGHKYGDTSLKYIQVDNQQALIFSQTDIPEIASDECLIKVKAIGVNRADLLQRAGKYPAPVGESTILGLEVSGEISQCGKDVSKNHLGKNWQLGDKVFGLVAGGGYAEYVKVKAAQLFSLPANFTFEQGAACAEVFLTAYQSLFSIAKLKNNSNVLIHAGASGVGCAAIQLAKAKNCQVTVTVGSALKAQTCIELGAESAINYHETDFVSWSKENVAEGFDVIIDVISGDYVAKNINVAALDGHVVMLAILGGRFCDKLDVAKMLAKRLTLSASTLRNRSDSYKAELVASFIAYFYQYLVEGKIKPIIDSIYPWRDVEQAHTKMANNENIGKLVLVVS</sequence>
<dbReference type="Gene3D" id="3.90.180.10">
    <property type="entry name" value="Medium-chain alcohol dehydrogenases, catalytic domain"/>
    <property type="match status" value="1"/>
</dbReference>
<dbReference type="PANTHER" id="PTHR48106">
    <property type="entry name" value="QUINONE OXIDOREDUCTASE PIG3-RELATED"/>
    <property type="match status" value="1"/>
</dbReference>
<evidence type="ECO:0000256" key="1">
    <source>
        <dbReference type="ARBA" id="ARBA00022857"/>
    </source>
</evidence>
<dbReference type="CDD" id="cd05276">
    <property type="entry name" value="p53_inducible_oxidoreductase"/>
    <property type="match status" value="1"/>
</dbReference>
<organism evidence="4 5">
    <name type="scientific">Colwellia echini</name>
    <dbReference type="NCBI Taxonomy" id="1982103"/>
    <lineage>
        <taxon>Bacteria</taxon>
        <taxon>Pseudomonadati</taxon>
        <taxon>Pseudomonadota</taxon>
        <taxon>Gammaproteobacteria</taxon>
        <taxon>Alteromonadales</taxon>
        <taxon>Colwelliaceae</taxon>
        <taxon>Colwellia</taxon>
    </lineage>
</organism>
<keyword evidence="2" id="KW-0560">Oxidoreductase</keyword>
<reference evidence="4 5" key="1">
    <citation type="submission" date="2019-08" db="EMBL/GenBank/DDBJ databases">
        <title>Microbe sample from Colwellia echini.</title>
        <authorList>
            <person name="Christiansen L."/>
            <person name="Pathiraja D."/>
            <person name="Schultz-Johansen M."/>
            <person name="Choi I.-G."/>
            <person name="Stougaard P."/>
        </authorList>
    </citation>
    <scope>NUCLEOTIDE SEQUENCE [LARGE SCALE GENOMIC DNA]</scope>
    <source>
        <strain evidence="4 5">A3</strain>
    </source>
</reference>
<dbReference type="InterPro" id="IPR036291">
    <property type="entry name" value="NAD(P)-bd_dom_sf"/>
</dbReference>
<protein>
    <submittedName>
        <fullName evidence="4">Zinc-binding dehydrogenase</fullName>
    </submittedName>
</protein>
<dbReference type="EMBL" id="PJAI02000005">
    <property type="protein sequence ID" value="TYK66299.1"/>
    <property type="molecule type" value="Genomic_DNA"/>
</dbReference>
<evidence type="ECO:0000259" key="3">
    <source>
        <dbReference type="SMART" id="SM00829"/>
    </source>
</evidence>
<comment type="caution">
    <text evidence="4">The sequence shown here is derived from an EMBL/GenBank/DDBJ whole genome shotgun (WGS) entry which is preliminary data.</text>
</comment>
<dbReference type="InterPro" id="IPR020843">
    <property type="entry name" value="ER"/>
</dbReference>